<dbReference type="Proteomes" id="UP000605970">
    <property type="component" value="Unassembled WGS sequence"/>
</dbReference>
<dbReference type="AlphaFoldDB" id="A0A8S9ZI77"/>
<reference evidence="2" key="1">
    <citation type="journal article" date="2020" name="Ecol. Evol.">
        <title>Genome structure and content of the rice root-knot nematode (Meloidogyne graminicola).</title>
        <authorList>
            <person name="Phan N.T."/>
            <person name="Danchin E.G.J."/>
            <person name="Klopp C."/>
            <person name="Perfus-Barbeoch L."/>
            <person name="Kozlowski D.K."/>
            <person name="Koutsovoulos G.D."/>
            <person name="Lopez-Roques C."/>
            <person name="Bouchez O."/>
            <person name="Zahm M."/>
            <person name="Besnard G."/>
            <person name="Bellafiore S."/>
        </authorList>
    </citation>
    <scope>NUCLEOTIDE SEQUENCE</scope>
    <source>
        <strain evidence="2">VN-18</strain>
    </source>
</reference>
<dbReference type="EMBL" id="JABEBT010000087">
    <property type="protein sequence ID" value="KAF7633006.1"/>
    <property type="molecule type" value="Genomic_DNA"/>
</dbReference>
<name>A0A8S9ZI77_9BILA</name>
<evidence type="ECO:0000256" key="1">
    <source>
        <dbReference type="SAM" id="Phobius"/>
    </source>
</evidence>
<feature type="transmembrane region" description="Helical" evidence="1">
    <location>
        <begin position="51"/>
        <end position="73"/>
    </location>
</feature>
<keyword evidence="1" id="KW-0812">Transmembrane</keyword>
<comment type="caution">
    <text evidence="2">The sequence shown here is derived from an EMBL/GenBank/DDBJ whole genome shotgun (WGS) entry which is preliminary data.</text>
</comment>
<keyword evidence="3" id="KW-1185">Reference proteome</keyword>
<gene>
    <name evidence="2" type="ORF">Mgra_00007588</name>
</gene>
<protein>
    <submittedName>
        <fullName evidence="2">Uncharacterized protein</fullName>
    </submittedName>
</protein>
<dbReference type="OrthoDB" id="5890110at2759"/>
<keyword evidence="1" id="KW-1133">Transmembrane helix</keyword>
<organism evidence="2 3">
    <name type="scientific">Meloidogyne graminicola</name>
    <dbReference type="NCBI Taxonomy" id="189291"/>
    <lineage>
        <taxon>Eukaryota</taxon>
        <taxon>Metazoa</taxon>
        <taxon>Ecdysozoa</taxon>
        <taxon>Nematoda</taxon>
        <taxon>Chromadorea</taxon>
        <taxon>Rhabditida</taxon>
        <taxon>Tylenchina</taxon>
        <taxon>Tylenchomorpha</taxon>
        <taxon>Tylenchoidea</taxon>
        <taxon>Meloidogynidae</taxon>
        <taxon>Meloidogyninae</taxon>
        <taxon>Meloidogyne</taxon>
    </lineage>
</organism>
<evidence type="ECO:0000313" key="3">
    <source>
        <dbReference type="Proteomes" id="UP000605970"/>
    </source>
</evidence>
<feature type="transmembrane region" description="Helical" evidence="1">
    <location>
        <begin position="168"/>
        <end position="195"/>
    </location>
</feature>
<evidence type="ECO:0000313" key="2">
    <source>
        <dbReference type="EMBL" id="KAF7633006.1"/>
    </source>
</evidence>
<feature type="transmembrane region" description="Helical" evidence="1">
    <location>
        <begin position="223"/>
        <end position="247"/>
    </location>
</feature>
<sequence>MLLLFTMIARLRFSRFFEATQTQKLDEKSSFSVAGINNSNQREHQNKKSNFRVLLFAHIPLWLLLLFGCILFASTMVEFLAMQSINVGETTIVSNEGKMFFKEELTLNGFEEEDENENNELFNKISEREQREIVGDPVGGQTLKKFEVIRELGYQFHSLISPLILSGWTLFFLLILLLVFLCSMLLSLLAILIGINQRFYRYSPMEHLSTKRLNTRTKRVKRLLIGTGLTLLCGTPITIILGSTFLIHSHSHTAVCIMEQKMRQETSINEYVNSVFTKEEQTEIVPEFLKDFVNERISLAEENCKRDRIPLENAWSSSLLISLASISFGFCLMQFASNWNCTEKEGSVSLRAYVPGWLQNSALTPDSYSSIPELRGSNGTFSGSLSSGRHPSNSTSQCSLEQELLYTKNIENYSE</sequence>
<proteinExistence type="predicted"/>
<accession>A0A8S9ZI77</accession>
<keyword evidence="1" id="KW-0472">Membrane</keyword>